<evidence type="ECO:0000256" key="1">
    <source>
        <dbReference type="SAM" id="Phobius"/>
    </source>
</evidence>
<feature type="transmembrane region" description="Helical" evidence="1">
    <location>
        <begin position="35"/>
        <end position="57"/>
    </location>
</feature>
<evidence type="ECO:0000313" key="3">
    <source>
        <dbReference type="Proteomes" id="UP000198420"/>
    </source>
</evidence>
<evidence type="ECO:0000313" key="2">
    <source>
        <dbReference type="EMBL" id="SNS34392.1"/>
    </source>
</evidence>
<name>A0A239DRM4_9ACTN</name>
<sequence length="209" mass="22103">MKIITLVIAVLMVIAAVYASRRIDYRLAYRMLKKLHPRHMVAGIAAFGVTVAGVVVFKAPGWDFLTWSWWQSIGGVGNLSFGLTRGTAVVGIAVSVAMILAFVAALPILAMMEEILFRNGAEHQTAGARIRGALAFGFMHLAAGVPVAAALALSLTGGVLTWVYLRGVRRSESTAPNLRSAHGLLDASLVHTVHNVVAVIAVAIALPLA</sequence>
<evidence type="ECO:0008006" key="4">
    <source>
        <dbReference type="Google" id="ProtNLM"/>
    </source>
</evidence>
<feature type="transmembrane region" description="Helical" evidence="1">
    <location>
        <begin position="184"/>
        <end position="208"/>
    </location>
</feature>
<feature type="transmembrane region" description="Helical" evidence="1">
    <location>
        <begin position="64"/>
        <end position="83"/>
    </location>
</feature>
<dbReference type="Proteomes" id="UP000198420">
    <property type="component" value="Unassembled WGS sequence"/>
</dbReference>
<reference evidence="3" key="1">
    <citation type="submission" date="2017-06" db="EMBL/GenBank/DDBJ databases">
        <authorList>
            <person name="Varghese N."/>
            <person name="Submissions S."/>
        </authorList>
    </citation>
    <scope>NUCLEOTIDE SEQUENCE [LARGE SCALE GENOMIC DNA]</scope>
    <source>
        <strain evidence="3">DSM 44485</strain>
    </source>
</reference>
<keyword evidence="1" id="KW-0812">Transmembrane</keyword>
<feature type="transmembrane region" description="Helical" evidence="1">
    <location>
        <begin position="133"/>
        <end position="164"/>
    </location>
</feature>
<organism evidence="2 3">
    <name type="scientific">Actinomadura mexicana</name>
    <dbReference type="NCBI Taxonomy" id="134959"/>
    <lineage>
        <taxon>Bacteria</taxon>
        <taxon>Bacillati</taxon>
        <taxon>Actinomycetota</taxon>
        <taxon>Actinomycetes</taxon>
        <taxon>Streptosporangiales</taxon>
        <taxon>Thermomonosporaceae</taxon>
        <taxon>Actinomadura</taxon>
    </lineage>
</organism>
<keyword evidence="1" id="KW-1133">Transmembrane helix</keyword>
<proteinExistence type="predicted"/>
<accession>A0A239DRM4</accession>
<keyword evidence="3" id="KW-1185">Reference proteome</keyword>
<protein>
    <recommendedName>
        <fullName evidence="4">CAAX protease self-immunity</fullName>
    </recommendedName>
</protein>
<dbReference type="AlphaFoldDB" id="A0A239DRM4"/>
<keyword evidence="1" id="KW-0472">Membrane</keyword>
<dbReference type="EMBL" id="FZNP01000015">
    <property type="protein sequence ID" value="SNS34392.1"/>
    <property type="molecule type" value="Genomic_DNA"/>
</dbReference>
<feature type="transmembrane region" description="Helical" evidence="1">
    <location>
        <begin position="89"/>
        <end position="112"/>
    </location>
</feature>
<gene>
    <name evidence="2" type="ORF">SAMN06265355_115101</name>
</gene>